<evidence type="ECO:0000256" key="3">
    <source>
        <dbReference type="ARBA" id="ARBA00022656"/>
    </source>
</evidence>
<evidence type="ECO:0000259" key="5">
    <source>
        <dbReference type="PROSITE" id="PS51863"/>
    </source>
</evidence>
<dbReference type="CDD" id="cd23106">
    <property type="entry name" value="neurotoxins_LC_scorpion"/>
    <property type="match status" value="1"/>
</dbReference>
<keyword evidence="3" id="KW-0800">Toxin</keyword>
<protein>
    <submittedName>
        <fullName evidence="6">NaTx</fullName>
    </submittedName>
</protein>
<dbReference type="SUPFAM" id="SSF57095">
    <property type="entry name" value="Scorpion toxin-like"/>
    <property type="match status" value="1"/>
</dbReference>
<keyword evidence="2" id="KW-0964">Secreted</keyword>
<evidence type="ECO:0000313" key="6">
    <source>
        <dbReference type="EMBL" id="MBW20224.1"/>
    </source>
</evidence>
<dbReference type="Pfam" id="PF00537">
    <property type="entry name" value="Toxin_3"/>
    <property type="match status" value="1"/>
</dbReference>
<feature type="domain" description="LCN-type CS-alpha/beta" evidence="5">
    <location>
        <begin position="26"/>
        <end position="88"/>
    </location>
</feature>
<comment type="subcellular location">
    <subcellularLocation>
        <location evidence="1">Secreted</location>
    </subcellularLocation>
</comment>
<reference evidence="6" key="1">
    <citation type="journal article" date="2017" name="Toxicon">
        <title>Venom-gland transcriptomics and venom proteomics of the Hentz striped scorpion (Centruroides hentzi; Buthidae) reveal high toxin diversity in a harmless member of a lethal family.</title>
        <authorList>
            <person name="Ward M.J."/>
            <person name="Ellsworth S.A."/>
            <person name="Rokyta D.R."/>
        </authorList>
    </citation>
    <scope>NUCLEOTIDE SEQUENCE</scope>
    <source>
        <tissue evidence="6">Venom gland</tissue>
    </source>
</reference>
<dbReference type="InterPro" id="IPR044062">
    <property type="entry name" value="LCN-type_CS_alpha_beta_dom"/>
</dbReference>
<dbReference type="InterPro" id="IPR036574">
    <property type="entry name" value="Scorpion_toxin-like_sf"/>
</dbReference>
<dbReference type="GO" id="GO:0005576">
    <property type="term" value="C:extracellular region"/>
    <property type="evidence" value="ECO:0007669"/>
    <property type="project" value="UniProtKB-SubCell"/>
</dbReference>
<evidence type="ECO:0000256" key="4">
    <source>
        <dbReference type="SAM" id="SignalP"/>
    </source>
</evidence>
<dbReference type="PROSITE" id="PS51863">
    <property type="entry name" value="LCN_CSAB"/>
    <property type="match status" value="1"/>
</dbReference>
<organism evidence="6">
    <name type="scientific">Centruroides hentzi</name>
    <dbReference type="NCBI Taxonomy" id="88313"/>
    <lineage>
        <taxon>Eukaryota</taxon>
        <taxon>Metazoa</taxon>
        <taxon>Ecdysozoa</taxon>
        <taxon>Arthropoda</taxon>
        <taxon>Chelicerata</taxon>
        <taxon>Arachnida</taxon>
        <taxon>Scorpiones</taxon>
        <taxon>Buthida</taxon>
        <taxon>Buthoidea</taxon>
        <taxon>Buthidae</taxon>
        <taxon>Centruroides</taxon>
    </lineage>
</organism>
<evidence type="ECO:0000256" key="1">
    <source>
        <dbReference type="ARBA" id="ARBA00004613"/>
    </source>
</evidence>
<dbReference type="AlphaFoldDB" id="A0A2I9LPB1"/>
<evidence type="ECO:0000256" key="2">
    <source>
        <dbReference type="ARBA" id="ARBA00022525"/>
    </source>
</evidence>
<dbReference type="GO" id="GO:0019871">
    <property type="term" value="F:sodium channel inhibitor activity"/>
    <property type="evidence" value="ECO:0007669"/>
    <property type="project" value="InterPro"/>
</dbReference>
<name>A0A2I9LPB1_9SCOR</name>
<keyword evidence="4" id="KW-0732">Signal</keyword>
<feature type="chain" id="PRO_5014445549" evidence="4">
    <location>
        <begin position="24"/>
        <end position="93"/>
    </location>
</feature>
<dbReference type="InterPro" id="IPR002061">
    <property type="entry name" value="Scorpion_toxinL/defensin"/>
</dbReference>
<proteinExistence type="predicted"/>
<dbReference type="EMBL" id="GFWZ01000234">
    <property type="protein sequence ID" value="MBW20224.1"/>
    <property type="molecule type" value="Transcribed_RNA"/>
</dbReference>
<dbReference type="Gene3D" id="3.30.30.10">
    <property type="entry name" value="Knottin, scorpion toxin-like"/>
    <property type="match status" value="1"/>
</dbReference>
<accession>A0A2I9LPB1</accession>
<sequence length="93" mass="11192">MKIYILFAIIFVLCLFEIEKICGKEEGGYPRYFSHPYKCQRWGENQYCQDVCKLHKGNYGYCYAGECYCEGLTEENKYFFDAYRKYCKNSLFD</sequence>
<feature type="signal peptide" evidence="4">
    <location>
        <begin position="1"/>
        <end position="23"/>
    </location>
</feature>
<dbReference type="GO" id="GO:0090729">
    <property type="term" value="F:toxin activity"/>
    <property type="evidence" value="ECO:0007669"/>
    <property type="project" value="UniProtKB-KW"/>
</dbReference>